<dbReference type="EMBL" id="FOSQ01000013">
    <property type="protein sequence ID" value="SFK98428.1"/>
    <property type="molecule type" value="Genomic_DNA"/>
</dbReference>
<dbReference type="GO" id="GO:0005737">
    <property type="term" value="C:cytoplasm"/>
    <property type="evidence" value="ECO:0007669"/>
    <property type="project" value="TreeGrafter"/>
</dbReference>
<comment type="catalytic activity">
    <reaction evidence="9">
        <text>homogentisate + O2 = 4-maleylacetoacetate + H(+)</text>
        <dbReference type="Rhea" id="RHEA:15449"/>
        <dbReference type="ChEBI" id="CHEBI:15378"/>
        <dbReference type="ChEBI" id="CHEBI:15379"/>
        <dbReference type="ChEBI" id="CHEBI:16169"/>
        <dbReference type="ChEBI" id="CHEBI:17105"/>
        <dbReference type="EC" id="1.13.11.5"/>
    </reaction>
</comment>
<keyword evidence="5 9" id="KW-0223">Dioxygenase</keyword>
<organism evidence="15 16">
    <name type="scientific">Falsiroseomonas stagni DSM 19981</name>
    <dbReference type="NCBI Taxonomy" id="1123062"/>
    <lineage>
        <taxon>Bacteria</taxon>
        <taxon>Pseudomonadati</taxon>
        <taxon>Pseudomonadota</taxon>
        <taxon>Alphaproteobacteria</taxon>
        <taxon>Acetobacterales</taxon>
        <taxon>Roseomonadaceae</taxon>
        <taxon>Falsiroseomonas</taxon>
    </lineage>
</organism>
<dbReference type="InterPro" id="IPR022950">
    <property type="entry name" value="Homogentis_dOase_bac"/>
</dbReference>
<keyword evidence="8 9" id="KW-0585">Phenylalanine catabolism</keyword>
<dbReference type="Proteomes" id="UP000199473">
    <property type="component" value="Unassembled WGS sequence"/>
</dbReference>
<comment type="pathway">
    <text evidence="9">Amino-acid degradation; L-phenylalanine degradation; acetoacetate and fumarate from L-phenylalanine: step 4/6.</text>
</comment>
<dbReference type="CDD" id="cd07000">
    <property type="entry name" value="cupin_HGO_N"/>
    <property type="match status" value="1"/>
</dbReference>
<dbReference type="EC" id="1.13.11.5" evidence="9 10"/>
<keyword evidence="6 9" id="KW-0560">Oxidoreductase</keyword>
<dbReference type="AlphaFoldDB" id="A0A1I4DXP6"/>
<keyword evidence="7 9" id="KW-0408">Iron</keyword>
<dbReference type="Pfam" id="PF04209">
    <property type="entry name" value="HgmA_C"/>
    <property type="match status" value="1"/>
</dbReference>
<sequence>MPDTVLMPPSEAVLSPSDGTLAYMTGFANSFATEAVPGALPVGRNSPQKAPRGLYAEQLSGTAFTAPRHANKRTWFYRIRPSVRHGNGFRRIDAGLIRTAPCRDESDLGIGQLRWHPIAMPEEPTDFIQGLRTITTCGDAQMQAGMASHVYLANRSMDNRYFYNADGEMLLVPQIGAIEVFTECGRLHATPGEIVLIPKGMKFKVDLPDGPARGYVCENYGAYFTLPERGPIGANCLANPRDFLTPVAAYEDREEPCELLVKSQGKLYTTQLAQSPLDVVAWHGNFAPCKYDLRRFSPVGSVLFDHPDPSIYTVLTAPSETPGTANVDFVIFPERWVVMEDSFRPPWYHMNVMSEFMGLIYGQYDAKPEGFKPGGMSLHNALIAHGPDTEAFEKASTRELKPERLSGTMAFMFETRYPMSPTGYASSLELMDTGYPDCWDGLTRDFRPR</sequence>
<dbReference type="InterPro" id="IPR005708">
    <property type="entry name" value="Homogentis_dOase"/>
</dbReference>
<reference evidence="15 16" key="1">
    <citation type="submission" date="2016-10" db="EMBL/GenBank/DDBJ databases">
        <authorList>
            <person name="de Groot N.N."/>
        </authorList>
    </citation>
    <scope>NUCLEOTIDE SEQUENCE [LARGE SCALE GENOMIC DNA]</scope>
    <source>
        <strain evidence="15 16">DSM 19981</strain>
    </source>
</reference>
<dbReference type="Pfam" id="PF20510">
    <property type="entry name" value="HgmA_N"/>
    <property type="match status" value="1"/>
</dbReference>
<evidence type="ECO:0000313" key="15">
    <source>
        <dbReference type="EMBL" id="SFK98428.1"/>
    </source>
</evidence>
<proteinExistence type="inferred from homology"/>
<feature type="binding site" evidence="12">
    <location>
        <position position="355"/>
    </location>
    <ligand>
        <name>Fe cation</name>
        <dbReference type="ChEBI" id="CHEBI:24875"/>
    </ligand>
</feature>
<feature type="domain" description="Homogentisate 1,2-dioxygenase N-terminal" evidence="14">
    <location>
        <begin position="22"/>
        <end position="293"/>
    </location>
</feature>
<keyword evidence="4 9" id="KW-0828">Tyrosine catabolism</keyword>
<dbReference type="STRING" id="1123062.SAMN02745775_11335"/>
<keyword evidence="16" id="KW-1185">Reference proteome</keyword>
<dbReference type="FunFam" id="2.60.120.10:FF:000034">
    <property type="entry name" value="Homogentisate 1,2-dioxygenase"/>
    <property type="match status" value="1"/>
</dbReference>
<evidence type="ECO:0000256" key="6">
    <source>
        <dbReference type="ARBA" id="ARBA00023002"/>
    </source>
</evidence>
<feature type="binding site" evidence="9 12">
    <location>
        <position position="385"/>
    </location>
    <ligand>
        <name>homogentisate</name>
        <dbReference type="ChEBI" id="CHEBI:16169"/>
    </ligand>
</feature>
<dbReference type="GO" id="GO:0005506">
    <property type="term" value="F:iron ion binding"/>
    <property type="evidence" value="ECO:0007669"/>
    <property type="project" value="UniProtKB-UniRule"/>
</dbReference>
<evidence type="ECO:0000256" key="4">
    <source>
        <dbReference type="ARBA" id="ARBA00022878"/>
    </source>
</evidence>
<comment type="subunit">
    <text evidence="9">Hexamer; dimer of trimers.</text>
</comment>
<name>A0A1I4DXP6_9PROT</name>
<feature type="binding site" evidence="12">
    <location>
        <position position="385"/>
    </location>
    <ligand>
        <name>Fe cation</name>
        <dbReference type="ChEBI" id="CHEBI:24875"/>
    </ligand>
</feature>
<evidence type="ECO:0000256" key="2">
    <source>
        <dbReference type="ARBA" id="ARBA00007757"/>
    </source>
</evidence>
<comment type="caution">
    <text evidence="9">Lacks conserved residue(s) required for the propagation of feature annotation.</text>
</comment>
<evidence type="ECO:0000256" key="9">
    <source>
        <dbReference type="HAMAP-Rule" id="MF_00334"/>
    </source>
</evidence>
<dbReference type="GO" id="GO:0006559">
    <property type="term" value="P:L-phenylalanine catabolic process"/>
    <property type="evidence" value="ECO:0007669"/>
    <property type="project" value="UniProtKB-UniRule"/>
</dbReference>
<evidence type="ECO:0000313" key="16">
    <source>
        <dbReference type="Proteomes" id="UP000199473"/>
    </source>
</evidence>
<dbReference type="GO" id="GO:0006572">
    <property type="term" value="P:L-tyrosine catabolic process"/>
    <property type="evidence" value="ECO:0007669"/>
    <property type="project" value="UniProtKB-UniRule"/>
</dbReference>
<dbReference type="Gene3D" id="2.60.120.10">
    <property type="entry name" value="Jelly Rolls"/>
    <property type="match status" value="1"/>
</dbReference>
<comment type="function">
    <text evidence="9">Involved in the catabolism of homogentisate (2,5-dihydroxyphenylacetate or 2,5-OH-PhAc), a central intermediate in the degradation of phenylalanine and tyrosine. Catalyzes the oxidative ring cleavage of the aromatic ring of homogentisate to yield maleylacetoacetate.</text>
</comment>
<evidence type="ECO:0000256" key="1">
    <source>
        <dbReference type="ARBA" id="ARBA00001962"/>
    </source>
</evidence>
<dbReference type="InterPro" id="IPR011051">
    <property type="entry name" value="RmlC_Cupin_sf"/>
</dbReference>
<evidence type="ECO:0000256" key="11">
    <source>
        <dbReference type="PIRSR" id="PIRSR605708-1"/>
    </source>
</evidence>
<dbReference type="RefSeq" id="WP_245762249.1">
    <property type="nucleotide sequence ID" value="NZ_FOSQ01000013.1"/>
</dbReference>
<feature type="active site" description="Proton acceptor" evidence="9 11">
    <location>
        <position position="306"/>
    </location>
</feature>
<dbReference type="UniPathway" id="UPA00139">
    <property type="reaction ID" value="UER00339"/>
</dbReference>
<dbReference type="InterPro" id="IPR014710">
    <property type="entry name" value="RmlC-like_jellyroll"/>
</dbReference>
<dbReference type="PANTHER" id="PTHR11056:SF0">
    <property type="entry name" value="HOMOGENTISATE 1,2-DIOXYGENASE"/>
    <property type="match status" value="1"/>
</dbReference>
<dbReference type="HAMAP" id="MF_00334">
    <property type="entry name" value="Homogentis_dioxygen"/>
    <property type="match status" value="1"/>
</dbReference>
<evidence type="ECO:0000256" key="5">
    <source>
        <dbReference type="ARBA" id="ARBA00022964"/>
    </source>
</evidence>
<dbReference type="PANTHER" id="PTHR11056">
    <property type="entry name" value="HOMOGENTISATE 1,2-DIOXYGENASE"/>
    <property type="match status" value="1"/>
</dbReference>
<feature type="domain" description="Homogentisate 1,2-dioxygenase C-terminal" evidence="13">
    <location>
        <begin position="294"/>
        <end position="446"/>
    </location>
</feature>
<evidence type="ECO:0000256" key="7">
    <source>
        <dbReference type="ARBA" id="ARBA00023004"/>
    </source>
</evidence>
<dbReference type="NCBIfam" id="TIGR01015">
    <property type="entry name" value="hmgA"/>
    <property type="match status" value="1"/>
</dbReference>
<evidence type="ECO:0000256" key="8">
    <source>
        <dbReference type="ARBA" id="ARBA00023232"/>
    </source>
</evidence>
<evidence type="ECO:0000256" key="3">
    <source>
        <dbReference type="ARBA" id="ARBA00022723"/>
    </source>
</evidence>
<feature type="binding site" evidence="12">
    <location>
        <position position="349"/>
    </location>
    <ligand>
        <name>Fe cation</name>
        <dbReference type="ChEBI" id="CHEBI:24875"/>
    </ligand>
</feature>
<dbReference type="InterPro" id="IPR046452">
    <property type="entry name" value="HgmA_N"/>
</dbReference>
<keyword evidence="3 9" id="KW-0479">Metal-binding</keyword>
<protein>
    <recommendedName>
        <fullName evidence="9 10">Homogentisate 1,2-dioxygenase</fullName>
        <shortName evidence="9">HGDO</shortName>
        <ecNumber evidence="9 10">1.13.11.5</ecNumber>
    </recommendedName>
    <alternativeName>
        <fullName evidence="9">Homogentisate oxygenase</fullName>
    </alternativeName>
    <alternativeName>
        <fullName evidence="9">Homogentisic acid oxidase</fullName>
    </alternativeName>
    <alternativeName>
        <fullName evidence="9">Homogentisicase</fullName>
    </alternativeName>
</protein>
<gene>
    <name evidence="9" type="primary">hmgA</name>
    <name evidence="15" type="ORF">SAMN02745775_11335</name>
</gene>
<dbReference type="GO" id="GO:0004411">
    <property type="term" value="F:homogentisate 1,2-dioxygenase activity"/>
    <property type="evidence" value="ECO:0007669"/>
    <property type="project" value="UniProtKB-UniRule"/>
</dbReference>
<feature type="binding site" evidence="12">
    <location>
        <position position="364"/>
    </location>
    <ligand>
        <name>homogentisate</name>
        <dbReference type="ChEBI" id="CHEBI:16169"/>
    </ligand>
</feature>
<dbReference type="InterPro" id="IPR046451">
    <property type="entry name" value="HgmA_C"/>
</dbReference>
<accession>A0A1I4DXP6</accession>
<dbReference type="SUPFAM" id="SSF51182">
    <property type="entry name" value="RmlC-like cupins"/>
    <property type="match status" value="1"/>
</dbReference>
<evidence type="ECO:0000256" key="10">
    <source>
        <dbReference type="NCBIfam" id="TIGR01015"/>
    </source>
</evidence>
<comment type="similarity">
    <text evidence="2 9">Belongs to the homogentisate dioxygenase family.</text>
</comment>
<comment type="cofactor">
    <cofactor evidence="1 9 12">
        <name>Fe cation</name>
        <dbReference type="ChEBI" id="CHEBI:24875"/>
    </cofactor>
</comment>
<evidence type="ECO:0000256" key="12">
    <source>
        <dbReference type="PIRSR" id="PIRSR605708-2"/>
    </source>
</evidence>
<evidence type="ECO:0000259" key="13">
    <source>
        <dbReference type="Pfam" id="PF04209"/>
    </source>
</evidence>
<evidence type="ECO:0000259" key="14">
    <source>
        <dbReference type="Pfam" id="PF20510"/>
    </source>
</evidence>